<organism evidence="2 3">
    <name type="scientific">Dreissena polymorpha</name>
    <name type="common">Zebra mussel</name>
    <name type="synonym">Mytilus polymorpha</name>
    <dbReference type="NCBI Taxonomy" id="45954"/>
    <lineage>
        <taxon>Eukaryota</taxon>
        <taxon>Metazoa</taxon>
        <taxon>Spiralia</taxon>
        <taxon>Lophotrochozoa</taxon>
        <taxon>Mollusca</taxon>
        <taxon>Bivalvia</taxon>
        <taxon>Autobranchia</taxon>
        <taxon>Heteroconchia</taxon>
        <taxon>Euheterodonta</taxon>
        <taxon>Imparidentia</taxon>
        <taxon>Neoheterodontei</taxon>
        <taxon>Myida</taxon>
        <taxon>Dreissenoidea</taxon>
        <taxon>Dreissenidae</taxon>
        <taxon>Dreissena</taxon>
    </lineage>
</organism>
<name>A0A9D4GC29_DREPO</name>
<reference evidence="2" key="2">
    <citation type="submission" date="2020-11" db="EMBL/GenBank/DDBJ databases">
        <authorList>
            <person name="McCartney M.A."/>
            <person name="Auch B."/>
            <person name="Kono T."/>
            <person name="Mallez S."/>
            <person name="Becker A."/>
            <person name="Gohl D.M."/>
            <person name="Silverstein K.A.T."/>
            <person name="Koren S."/>
            <person name="Bechman K.B."/>
            <person name="Herman A."/>
            <person name="Abrahante J.E."/>
            <person name="Garbe J."/>
        </authorList>
    </citation>
    <scope>NUCLEOTIDE SEQUENCE</scope>
    <source>
        <strain evidence="2">Duluth1</strain>
        <tissue evidence="2">Whole animal</tissue>
    </source>
</reference>
<accession>A0A9D4GC29</accession>
<sequence>MMLNILFVGDDLQLVENSAGITDETIPDLSTMTLGSELSITEAFSKTGDMNESSDSLNSFEKHEMSEAESSHNYDDDGLRGR</sequence>
<dbReference type="EMBL" id="JAIWYP010000006">
    <property type="protein sequence ID" value="KAH3814360.1"/>
    <property type="molecule type" value="Genomic_DNA"/>
</dbReference>
<reference evidence="2" key="1">
    <citation type="journal article" date="2019" name="bioRxiv">
        <title>The Genome of the Zebra Mussel, Dreissena polymorpha: A Resource for Invasive Species Research.</title>
        <authorList>
            <person name="McCartney M.A."/>
            <person name="Auch B."/>
            <person name="Kono T."/>
            <person name="Mallez S."/>
            <person name="Zhang Y."/>
            <person name="Obille A."/>
            <person name="Becker A."/>
            <person name="Abrahante J.E."/>
            <person name="Garbe J."/>
            <person name="Badalamenti J.P."/>
            <person name="Herman A."/>
            <person name="Mangelson H."/>
            <person name="Liachko I."/>
            <person name="Sullivan S."/>
            <person name="Sone E.D."/>
            <person name="Koren S."/>
            <person name="Silverstein K.A.T."/>
            <person name="Beckman K.B."/>
            <person name="Gohl D.M."/>
        </authorList>
    </citation>
    <scope>NUCLEOTIDE SEQUENCE</scope>
    <source>
        <strain evidence="2">Duluth1</strain>
        <tissue evidence="2">Whole animal</tissue>
    </source>
</reference>
<feature type="compositionally biased region" description="Polar residues" evidence="1">
    <location>
        <begin position="44"/>
        <end position="59"/>
    </location>
</feature>
<evidence type="ECO:0000313" key="2">
    <source>
        <dbReference type="EMBL" id="KAH3814360.1"/>
    </source>
</evidence>
<dbReference type="AlphaFoldDB" id="A0A9D4GC29"/>
<feature type="compositionally biased region" description="Basic and acidic residues" evidence="1">
    <location>
        <begin position="60"/>
        <end position="82"/>
    </location>
</feature>
<evidence type="ECO:0000313" key="3">
    <source>
        <dbReference type="Proteomes" id="UP000828390"/>
    </source>
</evidence>
<proteinExistence type="predicted"/>
<comment type="caution">
    <text evidence="2">The sequence shown here is derived from an EMBL/GenBank/DDBJ whole genome shotgun (WGS) entry which is preliminary data.</text>
</comment>
<dbReference type="Proteomes" id="UP000828390">
    <property type="component" value="Unassembled WGS sequence"/>
</dbReference>
<keyword evidence="3" id="KW-1185">Reference proteome</keyword>
<gene>
    <name evidence="2" type="ORF">DPMN_142856</name>
</gene>
<evidence type="ECO:0000256" key="1">
    <source>
        <dbReference type="SAM" id="MobiDB-lite"/>
    </source>
</evidence>
<feature type="region of interest" description="Disordered" evidence="1">
    <location>
        <begin position="44"/>
        <end position="82"/>
    </location>
</feature>
<protein>
    <submittedName>
        <fullName evidence="2">Uncharacterized protein</fullName>
    </submittedName>
</protein>